<dbReference type="EMBL" id="CDMZ01003635">
    <property type="protein sequence ID" value="CEM47082.1"/>
    <property type="molecule type" value="Genomic_DNA"/>
</dbReference>
<accession>A0A0G4HS44</accession>
<proteinExistence type="predicted"/>
<evidence type="ECO:0000313" key="2">
    <source>
        <dbReference type="EMBL" id="CEM47082.1"/>
    </source>
</evidence>
<gene>
    <name evidence="2" type="ORF">Cvel_8173</name>
</gene>
<dbReference type="AlphaFoldDB" id="A0A0G4HS44"/>
<protein>
    <submittedName>
        <fullName evidence="2">Uncharacterized protein</fullName>
    </submittedName>
</protein>
<organism evidence="2">
    <name type="scientific">Chromera velia CCMP2878</name>
    <dbReference type="NCBI Taxonomy" id="1169474"/>
    <lineage>
        <taxon>Eukaryota</taxon>
        <taxon>Sar</taxon>
        <taxon>Alveolata</taxon>
        <taxon>Colpodellida</taxon>
        <taxon>Chromeraceae</taxon>
        <taxon>Chromera</taxon>
    </lineage>
</organism>
<dbReference type="VEuPathDB" id="CryptoDB:Cvel_8173"/>
<name>A0A0G4HS44_9ALVE</name>
<feature type="region of interest" description="Disordered" evidence="1">
    <location>
        <begin position="34"/>
        <end position="74"/>
    </location>
</feature>
<evidence type="ECO:0000256" key="1">
    <source>
        <dbReference type="SAM" id="MobiDB-lite"/>
    </source>
</evidence>
<reference evidence="2" key="1">
    <citation type="submission" date="2014-11" db="EMBL/GenBank/DDBJ databases">
        <authorList>
            <person name="Otto D Thomas"/>
            <person name="Naeem Raeece"/>
        </authorList>
    </citation>
    <scope>NUCLEOTIDE SEQUENCE</scope>
</reference>
<sequence length="74" mass="7652">MDLPLRHKANGHICKAVHATAQSIWRASVAPSLHGQEGGKVSAARGNTDSRAPPNGEKVQCSVVQGKGKKGVLG</sequence>